<protein>
    <recommendedName>
        <fullName evidence="8">Major facilitator superfamily (MFS) profile domain-containing protein</fullName>
    </recommendedName>
</protein>
<feature type="transmembrane region" description="Helical" evidence="7">
    <location>
        <begin position="12"/>
        <end position="35"/>
    </location>
</feature>
<evidence type="ECO:0000256" key="4">
    <source>
        <dbReference type="ARBA" id="ARBA00023136"/>
    </source>
</evidence>
<organism evidence="9 10">
    <name type="scientific">Streptomyces graminearus</name>
    <dbReference type="NCBI Taxonomy" id="284030"/>
    <lineage>
        <taxon>Bacteria</taxon>
        <taxon>Bacillati</taxon>
        <taxon>Actinomycetota</taxon>
        <taxon>Actinomycetes</taxon>
        <taxon>Kitasatosporales</taxon>
        <taxon>Streptomycetaceae</taxon>
        <taxon>Streptomyces</taxon>
    </lineage>
</organism>
<comment type="caution">
    <text evidence="9">The sequence shown here is derived from an EMBL/GenBank/DDBJ whole genome shotgun (WGS) entry which is preliminary data.</text>
</comment>
<dbReference type="Proteomes" id="UP001501721">
    <property type="component" value="Unassembled WGS sequence"/>
</dbReference>
<evidence type="ECO:0000256" key="3">
    <source>
        <dbReference type="ARBA" id="ARBA00022989"/>
    </source>
</evidence>
<evidence type="ECO:0000256" key="7">
    <source>
        <dbReference type="SAM" id="Phobius"/>
    </source>
</evidence>
<feature type="compositionally biased region" description="Low complexity" evidence="6">
    <location>
        <begin position="146"/>
        <end position="158"/>
    </location>
</feature>
<evidence type="ECO:0000256" key="5">
    <source>
        <dbReference type="ARBA" id="ARBA00023251"/>
    </source>
</evidence>
<dbReference type="Gene3D" id="1.20.1720.10">
    <property type="entry name" value="Multidrug resistance protein D"/>
    <property type="match status" value="1"/>
</dbReference>
<feature type="transmembrane region" description="Helical" evidence="7">
    <location>
        <begin position="104"/>
        <end position="129"/>
    </location>
</feature>
<dbReference type="SUPFAM" id="SSF103473">
    <property type="entry name" value="MFS general substrate transporter"/>
    <property type="match status" value="1"/>
</dbReference>
<feature type="transmembrane region" description="Helical" evidence="7">
    <location>
        <begin position="79"/>
        <end position="98"/>
    </location>
</feature>
<keyword evidence="2 7" id="KW-0812">Transmembrane</keyword>
<gene>
    <name evidence="9" type="ORF">GCM10010422_33050</name>
</gene>
<feature type="transmembrane region" description="Helical" evidence="7">
    <location>
        <begin position="55"/>
        <end position="72"/>
    </location>
</feature>
<reference evidence="9 10" key="1">
    <citation type="journal article" date="2019" name="Int. J. Syst. Evol. Microbiol.">
        <title>The Global Catalogue of Microorganisms (GCM) 10K type strain sequencing project: providing services to taxonomists for standard genome sequencing and annotation.</title>
        <authorList>
            <consortium name="The Broad Institute Genomics Platform"/>
            <consortium name="The Broad Institute Genome Sequencing Center for Infectious Disease"/>
            <person name="Wu L."/>
            <person name="Ma J."/>
        </authorList>
    </citation>
    <scope>NUCLEOTIDE SEQUENCE [LARGE SCALE GENOMIC DNA]</scope>
    <source>
        <strain evidence="9 10">JCM 6923</strain>
    </source>
</reference>
<feature type="region of interest" description="Disordered" evidence="6">
    <location>
        <begin position="136"/>
        <end position="180"/>
    </location>
</feature>
<evidence type="ECO:0000313" key="10">
    <source>
        <dbReference type="Proteomes" id="UP001501721"/>
    </source>
</evidence>
<dbReference type="Pfam" id="PF07690">
    <property type="entry name" value="MFS_1"/>
    <property type="match status" value="1"/>
</dbReference>
<accession>A0ABN3LKS5</accession>
<dbReference type="PANTHER" id="PTHR42718">
    <property type="entry name" value="MAJOR FACILITATOR SUPERFAMILY MULTIDRUG TRANSPORTER MFSC"/>
    <property type="match status" value="1"/>
</dbReference>
<evidence type="ECO:0000256" key="1">
    <source>
        <dbReference type="ARBA" id="ARBA00004651"/>
    </source>
</evidence>
<dbReference type="EMBL" id="BAAATL010000013">
    <property type="protein sequence ID" value="GAA2484903.1"/>
    <property type="molecule type" value="Genomic_DNA"/>
</dbReference>
<comment type="subcellular location">
    <subcellularLocation>
        <location evidence="1">Cell membrane</location>
        <topology evidence="1">Multi-pass membrane protein</topology>
    </subcellularLocation>
</comment>
<sequence>MVPSTPHPRRWWALGALVASMLVLAFDSTILNVALPTMAVQLGATTGQQQWVADAYVVVFAALMLPAGLLGDRFGRRRMLIAGLGVFLAGSVLGALAGDVNAVIAARAVMGVGAALIMPLSPAVLPALFGPDERGKAVGMTPPPRSASASASCCSRRPGTLRDPRSTCSPPRSPRPASAS</sequence>
<evidence type="ECO:0000256" key="2">
    <source>
        <dbReference type="ARBA" id="ARBA00022692"/>
    </source>
</evidence>
<dbReference type="InterPro" id="IPR011701">
    <property type="entry name" value="MFS"/>
</dbReference>
<dbReference type="InterPro" id="IPR036259">
    <property type="entry name" value="MFS_trans_sf"/>
</dbReference>
<keyword evidence="4 7" id="KW-0472">Membrane</keyword>
<keyword evidence="3 7" id="KW-1133">Transmembrane helix</keyword>
<dbReference type="InterPro" id="IPR020846">
    <property type="entry name" value="MFS_dom"/>
</dbReference>
<feature type="domain" description="Major facilitator superfamily (MFS) profile" evidence="8">
    <location>
        <begin position="13"/>
        <end position="180"/>
    </location>
</feature>
<proteinExistence type="predicted"/>
<keyword evidence="10" id="KW-1185">Reference proteome</keyword>
<dbReference type="PANTHER" id="PTHR42718:SF42">
    <property type="entry name" value="EXPORT PROTEIN"/>
    <property type="match status" value="1"/>
</dbReference>
<evidence type="ECO:0000256" key="6">
    <source>
        <dbReference type="SAM" id="MobiDB-lite"/>
    </source>
</evidence>
<dbReference type="PROSITE" id="PS50850">
    <property type="entry name" value="MFS"/>
    <property type="match status" value="1"/>
</dbReference>
<keyword evidence="5" id="KW-0046">Antibiotic resistance</keyword>
<evidence type="ECO:0000259" key="8">
    <source>
        <dbReference type="PROSITE" id="PS50850"/>
    </source>
</evidence>
<feature type="compositionally biased region" description="Low complexity" evidence="6">
    <location>
        <begin position="166"/>
        <end position="180"/>
    </location>
</feature>
<name>A0ABN3LKS5_9ACTN</name>
<evidence type="ECO:0000313" key="9">
    <source>
        <dbReference type="EMBL" id="GAA2484903.1"/>
    </source>
</evidence>